<protein>
    <submittedName>
        <fullName evidence="4">LCP family protein</fullName>
    </submittedName>
</protein>
<dbReference type="AlphaFoldDB" id="A0A921SPQ3"/>
<dbReference type="Proteomes" id="UP000784435">
    <property type="component" value="Unassembled WGS sequence"/>
</dbReference>
<dbReference type="InterPro" id="IPR004474">
    <property type="entry name" value="LytR_CpsA_psr"/>
</dbReference>
<dbReference type="EMBL" id="DYUK01000240">
    <property type="protein sequence ID" value="HJG80954.1"/>
    <property type="molecule type" value="Genomic_DNA"/>
</dbReference>
<comment type="similarity">
    <text evidence="1">Belongs to the LytR/CpsA/Psr (LCP) family.</text>
</comment>
<dbReference type="PANTHER" id="PTHR33392">
    <property type="entry name" value="POLYISOPRENYL-TEICHOIC ACID--PEPTIDOGLYCAN TEICHOIC ACID TRANSFERASE TAGU"/>
    <property type="match status" value="1"/>
</dbReference>
<dbReference type="Pfam" id="PF03816">
    <property type="entry name" value="LytR_cpsA_psr"/>
    <property type="match status" value="1"/>
</dbReference>
<comment type="caution">
    <text evidence="4">The sequence shown here is derived from an EMBL/GenBank/DDBJ whole genome shotgun (WGS) entry which is preliminary data.</text>
</comment>
<evidence type="ECO:0000313" key="5">
    <source>
        <dbReference type="Proteomes" id="UP000784435"/>
    </source>
</evidence>
<dbReference type="NCBIfam" id="TIGR00350">
    <property type="entry name" value="lytR_cpsA_psr"/>
    <property type="match status" value="1"/>
</dbReference>
<dbReference type="Gene3D" id="3.40.630.190">
    <property type="entry name" value="LCP protein"/>
    <property type="match status" value="1"/>
</dbReference>
<evidence type="ECO:0000256" key="2">
    <source>
        <dbReference type="SAM" id="MobiDB-lite"/>
    </source>
</evidence>
<evidence type="ECO:0000313" key="4">
    <source>
        <dbReference type="EMBL" id="HJG80954.1"/>
    </source>
</evidence>
<evidence type="ECO:0000256" key="1">
    <source>
        <dbReference type="ARBA" id="ARBA00006068"/>
    </source>
</evidence>
<evidence type="ECO:0000259" key="3">
    <source>
        <dbReference type="Pfam" id="PF03816"/>
    </source>
</evidence>
<dbReference type="InterPro" id="IPR050922">
    <property type="entry name" value="LytR/CpsA/Psr_CW_biosynth"/>
</dbReference>
<name>A0A921SPQ3_9MICO</name>
<reference evidence="4" key="1">
    <citation type="journal article" date="2021" name="PeerJ">
        <title>Extensive microbial diversity within the chicken gut microbiome revealed by metagenomics and culture.</title>
        <authorList>
            <person name="Gilroy R."/>
            <person name="Ravi A."/>
            <person name="Getino M."/>
            <person name="Pursley I."/>
            <person name="Horton D.L."/>
            <person name="Alikhan N.F."/>
            <person name="Baker D."/>
            <person name="Gharbi K."/>
            <person name="Hall N."/>
            <person name="Watson M."/>
            <person name="Adriaenssens E.M."/>
            <person name="Foster-Nyarko E."/>
            <person name="Jarju S."/>
            <person name="Secka A."/>
            <person name="Antonio M."/>
            <person name="Oren A."/>
            <person name="Chaudhuri R.R."/>
            <person name="La Ragione R."/>
            <person name="Hildebrand F."/>
            <person name="Pallen M.J."/>
        </authorList>
    </citation>
    <scope>NUCLEOTIDE SEQUENCE</scope>
    <source>
        <strain evidence="4">ChiGjej5B5-7349</strain>
    </source>
</reference>
<feature type="region of interest" description="Disordered" evidence="2">
    <location>
        <begin position="268"/>
        <end position="325"/>
    </location>
</feature>
<feature type="domain" description="Cell envelope-related transcriptional attenuator" evidence="3">
    <location>
        <begin position="32"/>
        <end position="186"/>
    </location>
</feature>
<sequence>MNDNTHGTNILILGSDTRDLEYNVYGDAGGDRSDAMVLAHLSEDESRIEAVQIPRDTMMDLRACDDTGHGSSAGGYGAVNSALNAGPACSVAAVESLSGVRLDHFIEMNFEGFTTMVDALDGVPVCLPEPLQDTKASLDLPAGDQIVDGRDALALARTRHAVGDGSDIARMGHQQQVMSAIVQRAKSTDVLVRPDRLYGFLDAVTASLTVDDDLDSLTALASLATTAAQVADDRISFEVMPWEPEPTDPNRVVPSAEAADIFQRIRTDAPLEDDEEETAPEVAAGGAGDDESGEDDAAPRTEDRNATGGQGSGSATVETAGDMCD</sequence>
<reference evidence="4" key="2">
    <citation type="submission" date="2021-09" db="EMBL/GenBank/DDBJ databases">
        <authorList>
            <person name="Gilroy R."/>
        </authorList>
    </citation>
    <scope>NUCLEOTIDE SEQUENCE</scope>
    <source>
        <strain evidence="4">ChiGjej5B5-7349</strain>
    </source>
</reference>
<accession>A0A921SPQ3</accession>
<dbReference type="PANTHER" id="PTHR33392:SF6">
    <property type="entry name" value="POLYISOPRENYL-TEICHOIC ACID--PEPTIDOGLYCAN TEICHOIC ACID TRANSFERASE TAGU"/>
    <property type="match status" value="1"/>
</dbReference>
<feature type="compositionally biased region" description="Acidic residues" evidence="2">
    <location>
        <begin position="270"/>
        <end position="279"/>
    </location>
</feature>
<organism evidence="4 5">
    <name type="scientific">Brevibacterium senegalense</name>
    <dbReference type="NCBI Taxonomy" id="1033736"/>
    <lineage>
        <taxon>Bacteria</taxon>
        <taxon>Bacillati</taxon>
        <taxon>Actinomycetota</taxon>
        <taxon>Actinomycetes</taxon>
        <taxon>Micrococcales</taxon>
        <taxon>Brevibacteriaceae</taxon>
        <taxon>Brevibacterium</taxon>
    </lineage>
</organism>
<proteinExistence type="inferred from homology"/>
<gene>
    <name evidence="4" type="ORF">K8V08_11140</name>
</gene>